<dbReference type="InterPro" id="IPR052983">
    <property type="entry name" value="MFS_Riboflavin_Transporter"/>
</dbReference>
<evidence type="ECO:0000256" key="5">
    <source>
        <dbReference type="ARBA" id="ARBA00023136"/>
    </source>
</evidence>
<sequence>MTAMCLMYMAGGINTMALPPLVDFFRTTYGVRSAFLLYGAILMNALPFALALRSPPWHEESKRNKISSKVSTQKQSFSAEPSHQKPELPSLEHATGEMRKLENDINGQKELHSHPGEIADLLRCANLATANKIKISNVIEACKQTLRPFLTLRFFVNAFTFSAVISAMNAFLLVSTDLVSDRGIPPSYAAHLLYVFSASDTLFRPVVGLVVDSKILSLEVLMLLCALLQAVAFELLFYFHTLQAMILASVVMGMTNGSRIAVATPTVVGDFGIELLPAVMGGVHFSVGLVLMALPAVIGK</sequence>
<dbReference type="VEuPathDB" id="VectorBase:HLOH_050450"/>
<name>A0A9J6FPF8_HAELO</name>
<keyword evidence="4 7" id="KW-1133">Transmembrane helix</keyword>
<feature type="transmembrane region" description="Helical" evidence="7">
    <location>
        <begin position="188"/>
        <end position="211"/>
    </location>
</feature>
<dbReference type="AlphaFoldDB" id="A0A9J6FPF8"/>
<feature type="transmembrane region" description="Helical" evidence="7">
    <location>
        <begin position="275"/>
        <end position="298"/>
    </location>
</feature>
<feature type="transmembrane region" description="Helical" evidence="7">
    <location>
        <begin position="218"/>
        <end position="239"/>
    </location>
</feature>
<dbReference type="PANTHER" id="PTHR43385">
    <property type="entry name" value="RIBOFLAVIN TRANSPORTER RIBJ"/>
    <property type="match status" value="1"/>
</dbReference>
<reference evidence="8 9" key="1">
    <citation type="journal article" date="2020" name="Cell">
        <title>Large-Scale Comparative Analyses of Tick Genomes Elucidate Their Genetic Diversity and Vector Capacities.</title>
        <authorList>
            <consortium name="Tick Genome and Microbiome Consortium (TIGMIC)"/>
            <person name="Jia N."/>
            <person name="Wang J."/>
            <person name="Shi W."/>
            <person name="Du L."/>
            <person name="Sun Y."/>
            <person name="Zhan W."/>
            <person name="Jiang J.F."/>
            <person name="Wang Q."/>
            <person name="Zhang B."/>
            <person name="Ji P."/>
            <person name="Bell-Sakyi L."/>
            <person name="Cui X.M."/>
            <person name="Yuan T.T."/>
            <person name="Jiang B.G."/>
            <person name="Yang W.F."/>
            <person name="Lam T.T."/>
            <person name="Chang Q.C."/>
            <person name="Ding S.J."/>
            <person name="Wang X.J."/>
            <person name="Zhu J.G."/>
            <person name="Ruan X.D."/>
            <person name="Zhao L."/>
            <person name="Wei J.T."/>
            <person name="Ye R.Z."/>
            <person name="Que T.C."/>
            <person name="Du C.H."/>
            <person name="Zhou Y.H."/>
            <person name="Cheng J.X."/>
            <person name="Dai P.F."/>
            <person name="Guo W.B."/>
            <person name="Han X.H."/>
            <person name="Huang E.J."/>
            <person name="Li L.F."/>
            <person name="Wei W."/>
            <person name="Gao Y.C."/>
            <person name="Liu J.Z."/>
            <person name="Shao H.Z."/>
            <person name="Wang X."/>
            <person name="Wang C.C."/>
            <person name="Yang T.C."/>
            <person name="Huo Q.B."/>
            <person name="Li W."/>
            <person name="Chen H.Y."/>
            <person name="Chen S.E."/>
            <person name="Zhou L.G."/>
            <person name="Ni X.B."/>
            <person name="Tian J.H."/>
            <person name="Sheng Y."/>
            <person name="Liu T."/>
            <person name="Pan Y.S."/>
            <person name="Xia L.Y."/>
            <person name="Li J."/>
            <person name="Zhao F."/>
            <person name="Cao W.C."/>
        </authorList>
    </citation>
    <scope>NUCLEOTIDE SEQUENCE [LARGE SCALE GENOMIC DNA]</scope>
    <source>
        <strain evidence="8">HaeL-2018</strain>
    </source>
</reference>
<evidence type="ECO:0000256" key="1">
    <source>
        <dbReference type="ARBA" id="ARBA00004141"/>
    </source>
</evidence>
<feature type="transmembrane region" description="Helical" evidence="7">
    <location>
        <begin position="154"/>
        <end position="176"/>
    </location>
</feature>
<feature type="region of interest" description="Disordered" evidence="6">
    <location>
        <begin position="61"/>
        <end position="90"/>
    </location>
</feature>
<comment type="caution">
    <text evidence="8">The sequence shown here is derived from an EMBL/GenBank/DDBJ whole genome shotgun (WGS) entry which is preliminary data.</text>
</comment>
<dbReference type="Proteomes" id="UP000821853">
    <property type="component" value="Chromosome 2"/>
</dbReference>
<feature type="transmembrane region" description="Helical" evidence="7">
    <location>
        <begin position="33"/>
        <end position="52"/>
    </location>
</feature>
<proteinExistence type="predicted"/>
<accession>A0A9J6FPF8</accession>
<dbReference type="OrthoDB" id="5667at2759"/>
<organism evidence="8 9">
    <name type="scientific">Haemaphysalis longicornis</name>
    <name type="common">Bush tick</name>
    <dbReference type="NCBI Taxonomy" id="44386"/>
    <lineage>
        <taxon>Eukaryota</taxon>
        <taxon>Metazoa</taxon>
        <taxon>Ecdysozoa</taxon>
        <taxon>Arthropoda</taxon>
        <taxon>Chelicerata</taxon>
        <taxon>Arachnida</taxon>
        <taxon>Acari</taxon>
        <taxon>Parasitiformes</taxon>
        <taxon>Ixodida</taxon>
        <taxon>Ixodoidea</taxon>
        <taxon>Ixodidae</taxon>
        <taxon>Haemaphysalinae</taxon>
        <taxon>Haemaphysalis</taxon>
    </lineage>
</organism>
<keyword evidence="3 7" id="KW-0812">Transmembrane</keyword>
<evidence type="ECO:0000313" key="9">
    <source>
        <dbReference type="Proteomes" id="UP000821853"/>
    </source>
</evidence>
<evidence type="ECO:0000256" key="4">
    <source>
        <dbReference type="ARBA" id="ARBA00022989"/>
    </source>
</evidence>
<evidence type="ECO:0000313" key="8">
    <source>
        <dbReference type="EMBL" id="KAH9368054.1"/>
    </source>
</evidence>
<comment type="subcellular location">
    <subcellularLocation>
        <location evidence="1">Membrane</location>
        <topology evidence="1">Multi-pass membrane protein</topology>
    </subcellularLocation>
</comment>
<dbReference type="PANTHER" id="PTHR43385:SF1">
    <property type="entry name" value="RIBOFLAVIN TRANSPORTER RIBJ"/>
    <property type="match status" value="1"/>
</dbReference>
<evidence type="ECO:0000256" key="7">
    <source>
        <dbReference type="SAM" id="Phobius"/>
    </source>
</evidence>
<evidence type="ECO:0000256" key="3">
    <source>
        <dbReference type="ARBA" id="ARBA00022692"/>
    </source>
</evidence>
<evidence type="ECO:0000256" key="6">
    <source>
        <dbReference type="SAM" id="MobiDB-lite"/>
    </source>
</evidence>
<feature type="compositionally biased region" description="Polar residues" evidence="6">
    <location>
        <begin position="67"/>
        <end position="81"/>
    </location>
</feature>
<keyword evidence="2" id="KW-0813">Transport</keyword>
<dbReference type="InterPro" id="IPR036259">
    <property type="entry name" value="MFS_trans_sf"/>
</dbReference>
<dbReference type="EMBL" id="JABSTR010000004">
    <property type="protein sequence ID" value="KAH9368054.1"/>
    <property type="molecule type" value="Genomic_DNA"/>
</dbReference>
<dbReference type="Gene3D" id="1.20.1250.20">
    <property type="entry name" value="MFS general substrate transporter like domains"/>
    <property type="match status" value="1"/>
</dbReference>
<evidence type="ECO:0000256" key="2">
    <source>
        <dbReference type="ARBA" id="ARBA00022448"/>
    </source>
</evidence>
<keyword evidence="5 7" id="KW-0472">Membrane</keyword>
<keyword evidence="9" id="KW-1185">Reference proteome</keyword>
<protein>
    <recommendedName>
        <fullName evidence="10">Monocarboxylate transporter</fullName>
    </recommendedName>
</protein>
<dbReference type="GO" id="GO:0016020">
    <property type="term" value="C:membrane"/>
    <property type="evidence" value="ECO:0007669"/>
    <property type="project" value="UniProtKB-SubCell"/>
</dbReference>
<dbReference type="SUPFAM" id="SSF103473">
    <property type="entry name" value="MFS general substrate transporter"/>
    <property type="match status" value="1"/>
</dbReference>
<gene>
    <name evidence="8" type="ORF">HPB48_001046</name>
</gene>
<evidence type="ECO:0008006" key="10">
    <source>
        <dbReference type="Google" id="ProtNLM"/>
    </source>
</evidence>